<evidence type="ECO:0000256" key="3">
    <source>
        <dbReference type="ARBA" id="ARBA00022448"/>
    </source>
</evidence>
<keyword evidence="6 8" id="KW-0472">Membrane</keyword>
<dbReference type="PROSITE" id="PS00216">
    <property type="entry name" value="SUGAR_TRANSPORT_1"/>
    <property type="match status" value="1"/>
</dbReference>
<dbReference type="PANTHER" id="PTHR48022:SF38">
    <property type="entry name" value="MAJOR FACILITATOR SUPERFAMILY (MFS) PROFILE DOMAIN-CONTAINING PROTEIN-RELATED"/>
    <property type="match status" value="1"/>
</dbReference>
<feature type="region of interest" description="Disordered" evidence="7">
    <location>
        <begin position="492"/>
        <end position="518"/>
    </location>
</feature>
<dbReference type="GO" id="GO:0016020">
    <property type="term" value="C:membrane"/>
    <property type="evidence" value="ECO:0007669"/>
    <property type="project" value="UniProtKB-SubCell"/>
</dbReference>
<dbReference type="AlphaFoldDB" id="A0AAD6D879"/>
<feature type="transmembrane region" description="Helical" evidence="8">
    <location>
        <begin position="57"/>
        <end position="79"/>
    </location>
</feature>
<dbReference type="SUPFAM" id="SSF103473">
    <property type="entry name" value="MFS general substrate transporter"/>
    <property type="match status" value="1"/>
</dbReference>
<dbReference type="EMBL" id="JAQIZZ010000001">
    <property type="protein sequence ID" value="KAJ5556770.1"/>
    <property type="molecule type" value="Genomic_DNA"/>
</dbReference>
<feature type="transmembrane region" description="Helical" evidence="8">
    <location>
        <begin position="308"/>
        <end position="330"/>
    </location>
</feature>
<keyword evidence="4 8" id="KW-0812">Transmembrane</keyword>
<dbReference type="PANTHER" id="PTHR48022">
    <property type="entry name" value="PLASTIDIC GLUCOSE TRANSPORTER 4"/>
    <property type="match status" value="1"/>
</dbReference>
<evidence type="ECO:0000313" key="10">
    <source>
        <dbReference type="EMBL" id="KAJ5556770.1"/>
    </source>
</evidence>
<dbReference type="Proteomes" id="UP001220324">
    <property type="component" value="Unassembled WGS sequence"/>
</dbReference>
<keyword evidence="11" id="KW-1185">Reference proteome</keyword>
<dbReference type="InterPro" id="IPR003663">
    <property type="entry name" value="Sugar/inositol_transpt"/>
</dbReference>
<dbReference type="InterPro" id="IPR050360">
    <property type="entry name" value="MFS_Sugar_Transporters"/>
</dbReference>
<name>A0AAD6D879_9EURO</name>
<evidence type="ECO:0000256" key="1">
    <source>
        <dbReference type="ARBA" id="ARBA00004141"/>
    </source>
</evidence>
<feature type="transmembrane region" description="Helical" evidence="8">
    <location>
        <begin position="436"/>
        <end position="455"/>
    </location>
</feature>
<dbReference type="PROSITE" id="PS00217">
    <property type="entry name" value="SUGAR_TRANSPORT_2"/>
    <property type="match status" value="1"/>
</dbReference>
<evidence type="ECO:0000256" key="6">
    <source>
        <dbReference type="ARBA" id="ARBA00023136"/>
    </source>
</evidence>
<evidence type="ECO:0000256" key="2">
    <source>
        <dbReference type="ARBA" id="ARBA00010992"/>
    </source>
</evidence>
<protein>
    <submittedName>
        <fullName evidence="10">MFS transporter</fullName>
    </submittedName>
</protein>
<dbReference type="InterPro" id="IPR020846">
    <property type="entry name" value="MFS_dom"/>
</dbReference>
<evidence type="ECO:0000256" key="4">
    <source>
        <dbReference type="ARBA" id="ARBA00022692"/>
    </source>
</evidence>
<dbReference type="PROSITE" id="PS50850">
    <property type="entry name" value="MFS"/>
    <property type="match status" value="1"/>
</dbReference>
<evidence type="ECO:0000313" key="11">
    <source>
        <dbReference type="Proteomes" id="UP001220324"/>
    </source>
</evidence>
<comment type="caution">
    <text evidence="10">The sequence shown here is derived from an EMBL/GenBank/DDBJ whole genome shotgun (WGS) entry which is preliminary data.</text>
</comment>
<feature type="transmembrane region" description="Helical" evidence="8">
    <location>
        <begin position="117"/>
        <end position="137"/>
    </location>
</feature>
<dbReference type="InterPro" id="IPR036259">
    <property type="entry name" value="MFS_trans_sf"/>
</dbReference>
<feature type="transmembrane region" description="Helical" evidence="8">
    <location>
        <begin position="91"/>
        <end position="111"/>
    </location>
</feature>
<feature type="transmembrane region" description="Helical" evidence="8">
    <location>
        <begin position="149"/>
        <end position="170"/>
    </location>
</feature>
<comment type="similarity">
    <text evidence="2">Belongs to the major facilitator superfamily. Sugar transporter (TC 2.A.1.1) family.</text>
</comment>
<proteinExistence type="inferred from homology"/>
<dbReference type="InterPro" id="IPR005829">
    <property type="entry name" value="Sugar_transporter_CS"/>
</dbReference>
<feature type="transmembrane region" description="Helical" evidence="8">
    <location>
        <begin position="366"/>
        <end position="385"/>
    </location>
</feature>
<feature type="transmembrane region" description="Helical" evidence="8">
    <location>
        <begin position="406"/>
        <end position="430"/>
    </location>
</feature>
<feature type="transmembrane region" description="Helical" evidence="8">
    <location>
        <begin position="337"/>
        <end position="360"/>
    </location>
</feature>
<organism evidence="10 11">
    <name type="scientific">Penicillium frequentans</name>
    <dbReference type="NCBI Taxonomy" id="3151616"/>
    <lineage>
        <taxon>Eukaryota</taxon>
        <taxon>Fungi</taxon>
        <taxon>Dikarya</taxon>
        <taxon>Ascomycota</taxon>
        <taxon>Pezizomycotina</taxon>
        <taxon>Eurotiomycetes</taxon>
        <taxon>Eurotiomycetidae</taxon>
        <taxon>Eurotiales</taxon>
        <taxon>Aspergillaceae</taxon>
        <taxon>Penicillium</taxon>
    </lineage>
</organism>
<sequence length="518" mass="57801">MPTKFEINTYSFWIVTYVAIGTISSAYGLAIIGTTVGQPNFYKYFNLAPQGTQGYDHTTNIIGALNGVNSAGAIIGCMFQAWAGDYFGRKWTMQFGLVVLIIGGALCAGTVDIAMFIVARLVAGIGSGALACIVPTYQAEIATAETRGAMVAITGIMYAVGYSIAAWLGYACYHISENDSAVQFSWRFPLAVQVLFPLIVLVGSPFVPESPRWLLQQGYREKALSVVTRLQRDIVNARQEFFLIEKQFELDRSIQTRWFEILRTPANRRRAFVACALMWGDQFLGIFIITNYGVLIYESIGFKDPVPLLLYACWASFTLIGNTWTAFYVDRYGRRKFLLIGSIGCVGCLIFLCALCAQYLGTDNTAGLHAAVFFVFFYCFWWCFFMDATQYIYISEIFPNHLRTQGVALGIAFFYLASEVTLVAAPVGLAKVGWKFYLVLIIPSLFYIGVIYLFFPETKGRALEEIGALFGDDAHVAVHWYDATEEEREKMAEEALRGLPQAESSEDKVHSSHHDFAE</sequence>
<feature type="domain" description="Major facilitator superfamily (MFS) profile" evidence="9">
    <location>
        <begin position="14"/>
        <end position="459"/>
    </location>
</feature>
<reference evidence="10 11" key="1">
    <citation type="journal article" date="2023" name="IMA Fungus">
        <title>Comparative genomic study of the Penicillium genus elucidates a diverse pangenome and 15 lateral gene transfer events.</title>
        <authorList>
            <person name="Petersen C."/>
            <person name="Sorensen T."/>
            <person name="Nielsen M.R."/>
            <person name="Sondergaard T.E."/>
            <person name="Sorensen J.L."/>
            <person name="Fitzpatrick D.A."/>
            <person name="Frisvad J.C."/>
            <person name="Nielsen K.L."/>
        </authorList>
    </citation>
    <scope>NUCLEOTIDE SEQUENCE [LARGE SCALE GENOMIC DNA]</scope>
    <source>
        <strain evidence="10 11">IBT 35679</strain>
    </source>
</reference>
<accession>A0AAD6D879</accession>
<feature type="transmembrane region" description="Helical" evidence="8">
    <location>
        <begin position="271"/>
        <end position="296"/>
    </location>
</feature>
<feature type="transmembrane region" description="Helical" evidence="8">
    <location>
        <begin position="12"/>
        <end position="37"/>
    </location>
</feature>
<evidence type="ECO:0000259" key="9">
    <source>
        <dbReference type="PROSITE" id="PS50850"/>
    </source>
</evidence>
<evidence type="ECO:0000256" key="5">
    <source>
        <dbReference type="ARBA" id="ARBA00022989"/>
    </source>
</evidence>
<comment type="subcellular location">
    <subcellularLocation>
        <location evidence="1">Membrane</location>
        <topology evidence="1">Multi-pass membrane protein</topology>
    </subcellularLocation>
</comment>
<evidence type="ECO:0000256" key="7">
    <source>
        <dbReference type="SAM" id="MobiDB-lite"/>
    </source>
</evidence>
<dbReference type="Pfam" id="PF00083">
    <property type="entry name" value="Sugar_tr"/>
    <property type="match status" value="1"/>
</dbReference>
<evidence type="ECO:0000256" key="8">
    <source>
        <dbReference type="SAM" id="Phobius"/>
    </source>
</evidence>
<keyword evidence="5 8" id="KW-1133">Transmembrane helix</keyword>
<keyword evidence="3" id="KW-0813">Transport</keyword>
<dbReference type="Gene3D" id="1.20.1250.20">
    <property type="entry name" value="MFS general substrate transporter like domains"/>
    <property type="match status" value="1"/>
</dbReference>
<feature type="transmembrane region" description="Helical" evidence="8">
    <location>
        <begin position="190"/>
        <end position="207"/>
    </location>
</feature>
<dbReference type="InterPro" id="IPR005828">
    <property type="entry name" value="MFS_sugar_transport-like"/>
</dbReference>
<feature type="compositionally biased region" description="Basic and acidic residues" evidence="7">
    <location>
        <begin position="505"/>
        <end position="518"/>
    </location>
</feature>
<dbReference type="GO" id="GO:0005351">
    <property type="term" value="F:carbohydrate:proton symporter activity"/>
    <property type="evidence" value="ECO:0007669"/>
    <property type="project" value="TreeGrafter"/>
</dbReference>
<dbReference type="PRINTS" id="PR00171">
    <property type="entry name" value="SUGRTRNSPORT"/>
</dbReference>
<gene>
    <name evidence="10" type="ORF">N7494_000685</name>
</gene>